<dbReference type="Gramene" id="AET4Gv20458500.19">
    <property type="protein sequence ID" value="AET4Gv20458500.19"/>
    <property type="gene ID" value="AET4Gv20458500"/>
</dbReference>
<reference evidence="1" key="3">
    <citation type="journal article" date="2017" name="Nature">
        <title>Genome sequence of the progenitor of the wheat D genome Aegilops tauschii.</title>
        <authorList>
            <person name="Luo M.C."/>
            <person name="Gu Y.Q."/>
            <person name="Puiu D."/>
            <person name="Wang H."/>
            <person name="Twardziok S.O."/>
            <person name="Deal K.R."/>
            <person name="Huo N."/>
            <person name="Zhu T."/>
            <person name="Wang L."/>
            <person name="Wang Y."/>
            <person name="McGuire P.E."/>
            <person name="Liu S."/>
            <person name="Long H."/>
            <person name="Ramasamy R.K."/>
            <person name="Rodriguez J.C."/>
            <person name="Van S.L."/>
            <person name="Yuan L."/>
            <person name="Wang Z."/>
            <person name="Xia Z."/>
            <person name="Xiao L."/>
            <person name="Anderson O.D."/>
            <person name="Ouyang S."/>
            <person name="Liang Y."/>
            <person name="Zimin A.V."/>
            <person name="Pertea G."/>
            <person name="Qi P."/>
            <person name="Bennetzen J.L."/>
            <person name="Dai X."/>
            <person name="Dawson M.W."/>
            <person name="Muller H.G."/>
            <person name="Kugler K."/>
            <person name="Rivarola-Duarte L."/>
            <person name="Spannagl M."/>
            <person name="Mayer K.F.X."/>
            <person name="Lu F.H."/>
            <person name="Bevan M.W."/>
            <person name="Leroy P."/>
            <person name="Li P."/>
            <person name="You F.M."/>
            <person name="Sun Q."/>
            <person name="Liu Z."/>
            <person name="Lyons E."/>
            <person name="Wicker T."/>
            <person name="Salzberg S.L."/>
            <person name="Devos K.M."/>
            <person name="Dvorak J."/>
        </authorList>
    </citation>
    <scope>NUCLEOTIDE SEQUENCE [LARGE SCALE GENOMIC DNA]</scope>
    <source>
        <strain evidence="1">cv. AL8/78</strain>
    </source>
</reference>
<dbReference type="AlphaFoldDB" id="A0A453I6B1"/>
<reference evidence="1" key="4">
    <citation type="submission" date="2019-03" db="UniProtKB">
        <authorList>
            <consortium name="EnsemblPlants"/>
        </authorList>
    </citation>
    <scope>IDENTIFICATION</scope>
</reference>
<organism evidence="1 2">
    <name type="scientific">Aegilops tauschii subsp. strangulata</name>
    <name type="common">Goatgrass</name>
    <dbReference type="NCBI Taxonomy" id="200361"/>
    <lineage>
        <taxon>Eukaryota</taxon>
        <taxon>Viridiplantae</taxon>
        <taxon>Streptophyta</taxon>
        <taxon>Embryophyta</taxon>
        <taxon>Tracheophyta</taxon>
        <taxon>Spermatophyta</taxon>
        <taxon>Magnoliopsida</taxon>
        <taxon>Liliopsida</taxon>
        <taxon>Poales</taxon>
        <taxon>Poaceae</taxon>
        <taxon>BOP clade</taxon>
        <taxon>Pooideae</taxon>
        <taxon>Triticodae</taxon>
        <taxon>Triticeae</taxon>
        <taxon>Triticinae</taxon>
        <taxon>Aegilops</taxon>
    </lineage>
</organism>
<proteinExistence type="predicted"/>
<reference evidence="2" key="2">
    <citation type="journal article" date="2017" name="Nat. Plants">
        <title>The Aegilops tauschii genome reveals multiple impacts of transposons.</title>
        <authorList>
            <person name="Zhao G."/>
            <person name="Zou C."/>
            <person name="Li K."/>
            <person name="Wang K."/>
            <person name="Li T."/>
            <person name="Gao L."/>
            <person name="Zhang X."/>
            <person name="Wang H."/>
            <person name="Yang Z."/>
            <person name="Liu X."/>
            <person name="Jiang W."/>
            <person name="Mao L."/>
            <person name="Kong X."/>
            <person name="Jiao Y."/>
            <person name="Jia J."/>
        </authorList>
    </citation>
    <scope>NUCLEOTIDE SEQUENCE [LARGE SCALE GENOMIC DNA]</scope>
    <source>
        <strain evidence="2">cv. AL8/78</strain>
    </source>
</reference>
<dbReference type="Proteomes" id="UP000015105">
    <property type="component" value="Chromosome 4D"/>
</dbReference>
<reference evidence="2" key="1">
    <citation type="journal article" date="2014" name="Science">
        <title>Ancient hybridizations among the ancestral genomes of bread wheat.</title>
        <authorList>
            <consortium name="International Wheat Genome Sequencing Consortium,"/>
            <person name="Marcussen T."/>
            <person name="Sandve S.R."/>
            <person name="Heier L."/>
            <person name="Spannagl M."/>
            <person name="Pfeifer M."/>
            <person name="Jakobsen K.S."/>
            <person name="Wulff B.B."/>
            <person name="Steuernagel B."/>
            <person name="Mayer K.F."/>
            <person name="Olsen O.A."/>
        </authorList>
    </citation>
    <scope>NUCLEOTIDE SEQUENCE [LARGE SCALE GENOMIC DNA]</scope>
    <source>
        <strain evidence="2">cv. AL8/78</strain>
    </source>
</reference>
<keyword evidence="2" id="KW-1185">Reference proteome</keyword>
<sequence length="58" mass="6468">WAKLNKNFTAHSAECQVNKSYHYYTTVSFRKVSTMGIKGLLAADIGQLTELQSLYVAA</sequence>
<evidence type="ECO:0000313" key="2">
    <source>
        <dbReference type="Proteomes" id="UP000015105"/>
    </source>
</evidence>
<protein>
    <submittedName>
        <fullName evidence="1">Uncharacterized protein</fullName>
    </submittedName>
</protein>
<name>A0A453I6B1_AEGTS</name>
<dbReference type="EnsemblPlants" id="AET4Gv20458500.19">
    <property type="protein sequence ID" value="AET4Gv20458500.19"/>
    <property type="gene ID" value="AET4Gv20458500"/>
</dbReference>
<accession>A0A453I6B1</accession>
<reference evidence="1" key="5">
    <citation type="journal article" date="2021" name="G3 (Bethesda)">
        <title>Aegilops tauschii genome assembly Aet v5.0 features greater sequence contiguity and improved annotation.</title>
        <authorList>
            <person name="Wang L."/>
            <person name="Zhu T."/>
            <person name="Rodriguez J.C."/>
            <person name="Deal K.R."/>
            <person name="Dubcovsky J."/>
            <person name="McGuire P.E."/>
            <person name="Lux T."/>
            <person name="Spannagl M."/>
            <person name="Mayer K.F.X."/>
            <person name="Baldrich P."/>
            <person name="Meyers B.C."/>
            <person name="Huo N."/>
            <person name="Gu Y.Q."/>
            <person name="Zhou H."/>
            <person name="Devos K.M."/>
            <person name="Bennetzen J.L."/>
            <person name="Unver T."/>
            <person name="Budak H."/>
            <person name="Gulick P.J."/>
            <person name="Galiba G."/>
            <person name="Kalapos B."/>
            <person name="Nelson D.R."/>
            <person name="Li P."/>
            <person name="You F.M."/>
            <person name="Luo M.C."/>
            <person name="Dvorak J."/>
        </authorList>
    </citation>
    <scope>NUCLEOTIDE SEQUENCE [LARGE SCALE GENOMIC DNA]</scope>
    <source>
        <strain evidence="1">cv. AL8/78</strain>
    </source>
</reference>
<evidence type="ECO:0000313" key="1">
    <source>
        <dbReference type="EnsemblPlants" id="AET4Gv20458500.19"/>
    </source>
</evidence>